<dbReference type="Proteomes" id="UP001201812">
    <property type="component" value="Unassembled WGS sequence"/>
</dbReference>
<protein>
    <submittedName>
        <fullName evidence="2">Uncharacterized protein</fullName>
    </submittedName>
</protein>
<sequence>MTNPKPSPMDFVENKTNGEGGSERAVQTTVDGKGNGQESINGWGQCPANGFPGENRTGRRHLKGSELARRSATYKNVSSSFSKGQCTFFCAFSVTFSVPSLSANGDDRPLDVFAGSNGRLCFESI</sequence>
<feature type="compositionally biased region" description="Polar residues" evidence="1">
    <location>
        <begin position="25"/>
        <end position="42"/>
    </location>
</feature>
<accession>A0AAD4ML54</accession>
<name>A0AAD4ML54_9BILA</name>
<dbReference type="AlphaFoldDB" id="A0AAD4ML54"/>
<keyword evidence="3" id="KW-1185">Reference proteome</keyword>
<proteinExistence type="predicted"/>
<feature type="region of interest" description="Disordered" evidence="1">
    <location>
        <begin position="1"/>
        <end position="60"/>
    </location>
</feature>
<reference evidence="2" key="1">
    <citation type="submission" date="2022-01" db="EMBL/GenBank/DDBJ databases">
        <title>Genome Sequence Resource for Two Populations of Ditylenchus destructor, the Migratory Endoparasitic Phytonematode.</title>
        <authorList>
            <person name="Zhang H."/>
            <person name="Lin R."/>
            <person name="Xie B."/>
        </authorList>
    </citation>
    <scope>NUCLEOTIDE SEQUENCE</scope>
    <source>
        <strain evidence="2">BazhouSP</strain>
    </source>
</reference>
<gene>
    <name evidence="2" type="ORF">DdX_18656</name>
</gene>
<dbReference type="EMBL" id="JAKKPZ010000284">
    <property type="protein sequence ID" value="KAI1697149.1"/>
    <property type="molecule type" value="Genomic_DNA"/>
</dbReference>
<evidence type="ECO:0000256" key="1">
    <source>
        <dbReference type="SAM" id="MobiDB-lite"/>
    </source>
</evidence>
<organism evidence="2 3">
    <name type="scientific">Ditylenchus destructor</name>
    <dbReference type="NCBI Taxonomy" id="166010"/>
    <lineage>
        <taxon>Eukaryota</taxon>
        <taxon>Metazoa</taxon>
        <taxon>Ecdysozoa</taxon>
        <taxon>Nematoda</taxon>
        <taxon>Chromadorea</taxon>
        <taxon>Rhabditida</taxon>
        <taxon>Tylenchina</taxon>
        <taxon>Tylenchomorpha</taxon>
        <taxon>Sphaerularioidea</taxon>
        <taxon>Anguinidae</taxon>
        <taxon>Anguininae</taxon>
        <taxon>Ditylenchus</taxon>
    </lineage>
</organism>
<evidence type="ECO:0000313" key="3">
    <source>
        <dbReference type="Proteomes" id="UP001201812"/>
    </source>
</evidence>
<comment type="caution">
    <text evidence="2">The sequence shown here is derived from an EMBL/GenBank/DDBJ whole genome shotgun (WGS) entry which is preliminary data.</text>
</comment>
<evidence type="ECO:0000313" key="2">
    <source>
        <dbReference type="EMBL" id="KAI1697149.1"/>
    </source>
</evidence>